<protein>
    <submittedName>
        <fullName evidence="1">Uncharacterized protein</fullName>
    </submittedName>
</protein>
<gene>
    <name evidence="1" type="ORF">C2G38_2052411</name>
</gene>
<name>A0A397WCT5_9GLOM</name>
<dbReference type="AlphaFoldDB" id="A0A397WCT5"/>
<reference evidence="1 2" key="1">
    <citation type="submission" date="2018-06" db="EMBL/GenBank/DDBJ databases">
        <title>Comparative genomics reveals the genomic features of Rhizophagus irregularis, R. cerebriforme, R. diaphanum and Gigaspora rosea, and their symbiotic lifestyle signature.</title>
        <authorList>
            <person name="Morin E."/>
            <person name="San Clemente H."/>
            <person name="Chen E.C.H."/>
            <person name="De La Providencia I."/>
            <person name="Hainaut M."/>
            <person name="Kuo A."/>
            <person name="Kohler A."/>
            <person name="Murat C."/>
            <person name="Tang N."/>
            <person name="Roy S."/>
            <person name="Loubradou J."/>
            <person name="Henrissat B."/>
            <person name="Grigoriev I.V."/>
            <person name="Corradi N."/>
            <person name="Roux C."/>
            <person name="Martin F.M."/>
        </authorList>
    </citation>
    <scope>NUCLEOTIDE SEQUENCE [LARGE SCALE GENOMIC DNA]</scope>
    <source>
        <strain evidence="1 2">DAOM 194757</strain>
    </source>
</reference>
<accession>A0A397WCT5</accession>
<evidence type="ECO:0000313" key="2">
    <source>
        <dbReference type="Proteomes" id="UP000266673"/>
    </source>
</evidence>
<organism evidence="1 2">
    <name type="scientific">Gigaspora rosea</name>
    <dbReference type="NCBI Taxonomy" id="44941"/>
    <lineage>
        <taxon>Eukaryota</taxon>
        <taxon>Fungi</taxon>
        <taxon>Fungi incertae sedis</taxon>
        <taxon>Mucoromycota</taxon>
        <taxon>Glomeromycotina</taxon>
        <taxon>Glomeromycetes</taxon>
        <taxon>Diversisporales</taxon>
        <taxon>Gigasporaceae</taxon>
        <taxon>Gigaspora</taxon>
    </lineage>
</organism>
<feature type="non-terminal residue" evidence="1">
    <location>
        <position position="91"/>
    </location>
</feature>
<dbReference type="Proteomes" id="UP000266673">
    <property type="component" value="Unassembled WGS sequence"/>
</dbReference>
<dbReference type="EMBL" id="QKWP01000003">
    <property type="protein sequence ID" value="RIB30863.1"/>
    <property type="molecule type" value="Genomic_DNA"/>
</dbReference>
<keyword evidence="2" id="KW-1185">Reference proteome</keyword>
<sequence>MDSSYILSTKSLKFLSRVNNIQGLYNIKKNILKFSWDEVENASQYLVTLFALGQHFKKIYKIPKTFIEYDMQKFEKQIENPNNSIITYICS</sequence>
<comment type="caution">
    <text evidence="1">The sequence shown here is derived from an EMBL/GenBank/DDBJ whole genome shotgun (WGS) entry which is preliminary data.</text>
</comment>
<proteinExistence type="predicted"/>
<evidence type="ECO:0000313" key="1">
    <source>
        <dbReference type="EMBL" id="RIB30863.1"/>
    </source>
</evidence>